<dbReference type="PANTHER" id="PTHR43119:SF1">
    <property type="entry name" value="ABC TRANSPORTER DOMAIN-CONTAINING PROTEIN"/>
    <property type="match status" value="1"/>
</dbReference>
<dbReference type="Pfam" id="PF00005">
    <property type="entry name" value="ABC_tran"/>
    <property type="match status" value="1"/>
</dbReference>
<proteinExistence type="predicted"/>
<dbReference type="InterPro" id="IPR003593">
    <property type="entry name" value="AAA+_ATPase"/>
</dbReference>
<feature type="domain" description="ABC transporter" evidence="3">
    <location>
        <begin position="11"/>
        <end position="223"/>
    </location>
</feature>
<accession>A0A1T5HXC7</accession>
<keyword evidence="2 4" id="KW-0067">ATP-binding</keyword>
<dbReference type="AlphaFoldDB" id="A0A1T5HXC7"/>
<reference evidence="4 5" key="1">
    <citation type="submission" date="2017-02" db="EMBL/GenBank/DDBJ databases">
        <authorList>
            <person name="Peterson S.W."/>
        </authorList>
    </citation>
    <scope>NUCLEOTIDE SEQUENCE [LARGE SCALE GENOMIC DNA]</scope>
    <source>
        <strain evidence="5">type strain: NCCB 100098</strain>
    </source>
</reference>
<dbReference type="Proteomes" id="UP000189966">
    <property type="component" value="Unassembled WGS sequence"/>
</dbReference>
<dbReference type="InterPro" id="IPR027417">
    <property type="entry name" value="P-loop_NTPase"/>
</dbReference>
<dbReference type="Gene3D" id="3.40.50.300">
    <property type="entry name" value="P-loop containing nucleotide triphosphate hydrolases"/>
    <property type="match status" value="1"/>
</dbReference>
<evidence type="ECO:0000259" key="3">
    <source>
        <dbReference type="PROSITE" id="PS50893"/>
    </source>
</evidence>
<gene>
    <name evidence="4" type="primary">ybbL</name>
    <name evidence="4" type="ORF">CZ809_01059</name>
</gene>
<evidence type="ECO:0000256" key="1">
    <source>
        <dbReference type="ARBA" id="ARBA00022741"/>
    </source>
</evidence>
<dbReference type="OrthoDB" id="4408248at2"/>
<evidence type="ECO:0000256" key="2">
    <source>
        <dbReference type="ARBA" id="ARBA00022840"/>
    </source>
</evidence>
<dbReference type="PANTHER" id="PTHR43119">
    <property type="entry name" value="ABC TRANSPORT PROTEIN ATP-BINDING COMPONENT-RELATED"/>
    <property type="match status" value="1"/>
</dbReference>
<keyword evidence="1" id="KW-0547">Nucleotide-binding</keyword>
<dbReference type="EMBL" id="FUZI01000001">
    <property type="protein sequence ID" value="SKC31557.1"/>
    <property type="molecule type" value="Genomic_DNA"/>
</dbReference>
<dbReference type="InterPro" id="IPR017871">
    <property type="entry name" value="ABC_transporter-like_CS"/>
</dbReference>
<dbReference type="RefSeq" id="WP_080156328.1">
    <property type="nucleotide sequence ID" value="NZ_FUZI01000001.1"/>
</dbReference>
<dbReference type="InterPro" id="IPR003439">
    <property type="entry name" value="ABC_transporter-like_ATP-bd"/>
</dbReference>
<dbReference type="PROSITE" id="PS50893">
    <property type="entry name" value="ABC_TRANSPORTER_2"/>
    <property type="match status" value="1"/>
</dbReference>
<dbReference type="SMART" id="SM00382">
    <property type="entry name" value="AAA"/>
    <property type="match status" value="1"/>
</dbReference>
<organism evidence="4 5">
    <name type="scientific">Photobacterium piscicola</name>
    <dbReference type="NCBI Taxonomy" id="1378299"/>
    <lineage>
        <taxon>Bacteria</taxon>
        <taxon>Pseudomonadati</taxon>
        <taxon>Pseudomonadota</taxon>
        <taxon>Gammaproteobacteria</taxon>
        <taxon>Vibrionales</taxon>
        <taxon>Vibrionaceae</taxon>
        <taxon>Photobacterium</taxon>
    </lineage>
</organism>
<dbReference type="PROSITE" id="PS00211">
    <property type="entry name" value="ABC_TRANSPORTER_1"/>
    <property type="match status" value="1"/>
</dbReference>
<evidence type="ECO:0000313" key="5">
    <source>
        <dbReference type="Proteomes" id="UP000189966"/>
    </source>
</evidence>
<dbReference type="SUPFAM" id="SSF52540">
    <property type="entry name" value="P-loop containing nucleoside triphosphate hydrolases"/>
    <property type="match status" value="1"/>
</dbReference>
<sequence>MINSSSISTSISYDALRFFQLRSGFENVQVESLTVDLLPGQHLALSGASGCGKSSLLQVIAGLKAPQNGSFNYQQQGIDSGSLPFWRQQICYLPQQPVMGADTVLEVLLLPWHMKAMQSPHVKPTESDCLQALTDAGLIVELDKDVVLLSGGEKQRLAIARAVMMQRSVWLMDEPTSALDPMARDKIISLVKALNVICISVSHDPVWLATADQVHNMDIESGIDQ</sequence>
<name>A0A1T5HXC7_9GAMM</name>
<protein>
    <submittedName>
        <fullName evidence="4">Putative ABC transporter ATP-binding protein YbbL</fullName>
    </submittedName>
</protein>
<evidence type="ECO:0000313" key="4">
    <source>
        <dbReference type="EMBL" id="SKC31557.1"/>
    </source>
</evidence>
<dbReference type="GO" id="GO:0005524">
    <property type="term" value="F:ATP binding"/>
    <property type="evidence" value="ECO:0007669"/>
    <property type="project" value="UniProtKB-KW"/>
</dbReference>
<dbReference type="GO" id="GO:0016887">
    <property type="term" value="F:ATP hydrolysis activity"/>
    <property type="evidence" value="ECO:0007669"/>
    <property type="project" value="InterPro"/>
</dbReference>